<dbReference type="EMBL" id="CAMXCT030006468">
    <property type="protein sequence ID" value="CAL4801970.1"/>
    <property type="molecule type" value="Genomic_DNA"/>
</dbReference>
<dbReference type="OrthoDB" id="430060at2759"/>
<dbReference type="Gene3D" id="1.25.40.10">
    <property type="entry name" value="Tetratricopeptide repeat domain"/>
    <property type="match status" value="1"/>
</dbReference>
<dbReference type="PANTHER" id="PTHR46512:SF8">
    <property type="entry name" value="PEPTIDYLPROLYL ISOMERASE"/>
    <property type="match status" value="1"/>
</dbReference>
<reference evidence="2" key="1">
    <citation type="submission" date="2022-10" db="EMBL/GenBank/DDBJ databases">
        <authorList>
            <person name="Chen Y."/>
            <person name="Dougan E. K."/>
            <person name="Chan C."/>
            <person name="Rhodes N."/>
            <person name="Thang M."/>
        </authorList>
    </citation>
    <scope>NUCLEOTIDE SEQUENCE</scope>
</reference>
<dbReference type="InterPro" id="IPR046357">
    <property type="entry name" value="PPIase_dom_sf"/>
</dbReference>
<sequence length="557" mass="62755">MSCWRGVCRVCRGRGLESPETEIPQHGLVQSSRVKTFDAAPPSASYNLMDAIERQEAAEVVSRRPQGSDLQDLKEDMEKFRKSMEKAQKETEEANRPKSGPREAPGRFDFVTVEDGSGHRKPQMAGTVKVRYAVVLERDASLLEAKSDFVYVLGAQSQGVGEVCSQLLDGMLLQMRRGQVASVTHPLRDLFASDAPVIAQHGPEEVAVCEVSLLEIFVSKDCSFKNSTGQVLKEVIKDGAGSWCNNPSDEGLAVLRVEKISTAEGRCLFPEPGASPMEMFVNVGDGEVCDALECAVLEMRPHETALVTCTDPSFLVGAPLGEKPVPKSSEYTLRVTLLDFNPGPDAPSFDEEDRLTFALRRKAEANRLFKEGRFRLSRQRYEEICDLFHHLDIPKVKDRFLGKYELWQECRKLRLDCRLNIAACCIKLQDSSTAKEACDLVLKQMPENTKASYRRAQAQMQQRDFVEACKDLRRLLDIDPTIQEARRLWEKAVKQRKDVDQQQKKALKYDAMCRKILDDRSDKFTLDNAPTFHDDPEYHQGRPVCESMKLGKEQLEG</sequence>
<dbReference type="PANTHER" id="PTHR46512">
    <property type="entry name" value="PEPTIDYLPROLYL ISOMERASE"/>
    <property type="match status" value="1"/>
</dbReference>
<organism evidence="2">
    <name type="scientific">Cladocopium goreaui</name>
    <dbReference type="NCBI Taxonomy" id="2562237"/>
    <lineage>
        <taxon>Eukaryota</taxon>
        <taxon>Sar</taxon>
        <taxon>Alveolata</taxon>
        <taxon>Dinophyceae</taxon>
        <taxon>Suessiales</taxon>
        <taxon>Symbiodiniaceae</taxon>
        <taxon>Cladocopium</taxon>
    </lineage>
</organism>
<dbReference type="Gene3D" id="3.10.50.40">
    <property type="match status" value="2"/>
</dbReference>
<dbReference type="AlphaFoldDB" id="A0A9P1DTR3"/>
<evidence type="ECO:0000256" key="1">
    <source>
        <dbReference type="SAM" id="MobiDB-lite"/>
    </source>
</evidence>
<gene>
    <name evidence="2" type="ORF">C1SCF055_LOCUS39546</name>
</gene>
<evidence type="ECO:0000313" key="3">
    <source>
        <dbReference type="EMBL" id="CAL4801970.1"/>
    </source>
</evidence>
<feature type="region of interest" description="Disordered" evidence="1">
    <location>
        <begin position="82"/>
        <end position="108"/>
    </location>
</feature>
<reference evidence="3 4" key="2">
    <citation type="submission" date="2024-05" db="EMBL/GenBank/DDBJ databases">
        <authorList>
            <person name="Chen Y."/>
            <person name="Shah S."/>
            <person name="Dougan E. K."/>
            <person name="Thang M."/>
            <person name="Chan C."/>
        </authorList>
    </citation>
    <scope>NUCLEOTIDE SEQUENCE [LARGE SCALE GENOMIC DNA]</scope>
</reference>
<dbReference type="InterPro" id="IPR011990">
    <property type="entry name" value="TPR-like_helical_dom_sf"/>
</dbReference>
<comment type="caution">
    <text evidence="2">The sequence shown here is derived from an EMBL/GenBank/DDBJ whole genome shotgun (WGS) entry which is preliminary data.</text>
</comment>
<proteinExistence type="predicted"/>
<name>A0A9P1DTR3_9DINO</name>
<keyword evidence="3" id="KW-0413">Isomerase</keyword>
<dbReference type="SMART" id="SM00028">
    <property type="entry name" value="TPR"/>
    <property type="match status" value="2"/>
</dbReference>
<accession>A0A9P1DTR3</accession>
<dbReference type="EMBL" id="CAMXCT020006468">
    <property type="protein sequence ID" value="CAL1168033.1"/>
    <property type="molecule type" value="Genomic_DNA"/>
</dbReference>
<dbReference type="EMBL" id="CAMXCT010006468">
    <property type="protein sequence ID" value="CAI4014658.1"/>
    <property type="molecule type" value="Genomic_DNA"/>
</dbReference>
<dbReference type="SUPFAM" id="SSF54534">
    <property type="entry name" value="FKBP-like"/>
    <property type="match status" value="1"/>
</dbReference>
<keyword evidence="4" id="KW-1185">Reference proteome</keyword>
<dbReference type="InterPro" id="IPR019734">
    <property type="entry name" value="TPR_rpt"/>
</dbReference>
<dbReference type="SUPFAM" id="SSF48452">
    <property type="entry name" value="TPR-like"/>
    <property type="match status" value="1"/>
</dbReference>
<dbReference type="GO" id="GO:0003755">
    <property type="term" value="F:peptidyl-prolyl cis-trans isomerase activity"/>
    <property type="evidence" value="ECO:0007669"/>
    <property type="project" value="InterPro"/>
</dbReference>
<evidence type="ECO:0000313" key="4">
    <source>
        <dbReference type="Proteomes" id="UP001152797"/>
    </source>
</evidence>
<dbReference type="InterPro" id="IPR050754">
    <property type="entry name" value="FKBP4/5/8-like"/>
</dbReference>
<dbReference type="Proteomes" id="UP001152797">
    <property type="component" value="Unassembled WGS sequence"/>
</dbReference>
<feature type="compositionally biased region" description="Basic and acidic residues" evidence="1">
    <location>
        <begin position="82"/>
        <end position="106"/>
    </location>
</feature>
<protein>
    <submittedName>
        <fullName evidence="3">Peptidylprolyl isomerase</fullName>
    </submittedName>
</protein>
<evidence type="ECO:0000313" key="2">
    <source>
        <dbReference type="EMBL" id="CAI4014658.1"/>
    </source>
</evidence>